<dbReference type="InterPro" id="IPR010071">
    <property type="entry name" value="AA_adenyl_dom"/>
</dbReference>
<sequence>MNDMTLPSLLPDAESVDYDPFGGGAEVERVVPSSQAQREVWLADRLSTQASLAYNEAVRLRLRGALDIGALQQALDALVARHDSLRTSFSSDGLELLVAQAQPVMLEVHDLQSLSPEAREARLAEAFEVVVKTPFPLDSGPLYRAALFTFAPDDHVLVQSAHHAVCDGWSWSVLNRDLGRLYACATGQASAPAAAPSYADYVLWEQEEAQSADMQAHIQYWVSRFSGSSLPVLELPLDRKRAKVRTFTSRRVDHVLDRQLVDALRKFGARRGTSLYAVMLAGFATLMHRLSEQDDLVVGIAAAGQLASEMHELVGHCVNLLPLRFSVDGNQAFEQLACKCGDTLLDAFEHQSLTYGSLLQKLAISRDPSRLPLVSVLFNIDQDANAAPPPFGGLCVETASIPRVAENFELFVNGTPVPAGMQLEAQYNSDLYDEATVARWLRMYEQLLRHAVEASDCPVAQLNLLSQADRQALGRLQPPATPLPQPALMHAAFAAQARLHPQRFAMKDQDRRWTYAELDQQTNQLAHAMRARGIGRGHRVGICLERGADMMVGILATLKCGAAYVPLDPAFPQARLDFYAQDAALGLLLTHDPVKTAPQDWCADASSRVMNLDGIDASEWPSTPLPSDPALDPQAEDAAYVIYTSGSTGKPKGVVVPHRAAANFLESMRKAPGLSADDKLAAVTTLSFDMSVPELHLPLAVGAELVMVPRDVAMDGMRLRQMIEDEGITVLQATPGRWRLLLDAEWRGSRGFRGWIGAESVPAGLSIELLARCGELWNLYGPTETTVWSTLWKMDRQAIESRGVAIGTPMDNTTVWILDRNMQPCPVGVPGEICIGGAGVTLGYHDRPELTAERFVVSDVGGEPDLIYRTGDRGRWRNDGLLEHLGRFDFQVKVRGYRIELGEIEARCNEVPGVARSVVVVREDQPDDVRLVAYLSLSTPQAFDAAALDRHLRATLPQYMVPQHVVPLDALPLLPNGKIDRKALPAPAETRSPARGERVAPANDRERAVLQQMEEVLNLPGLSAADDFFALGGHSLLAARLVTLLGKRFELTIPLVTVFEAPTAQRMAEAIDALARAGTSPNAAIEHRPERDSAPLTPMQERIVFIEQLYPGRSIYNAPSGHRLIGQLDVASFEAAFRDMVARQSALRTTFTAAQDGTLVQRVARKLEFEFPLIDLGDIPAPQREQALAVRMQEIADQPIDIARGPLFHVALFRLGPQEHAFAFVPHHLVWDGWSFDLYQKELSALYLARVGGQASGLPEVSISMADYACWLQDWMASPQYDSQLAFWKRRFSAARPAKALGTDMPRQAGMTGTGAMHPLRVDAATTERLQALARRLDVTLSMLTLSVFALMMSDAVGSEAVVVANPVRGRESPGLETTMGFFNNVMPLPFDIDRQQTFAAFCGRVKAQMLEAMRHQQIPFERLVAEPEFQRHVVGGGVYQGLFSFQDARERPTSFCGLEHQQIHLLQRGATDDLSLWVMEKPTGLEGAVNFNADIFLPETGLAFRERFLELLDVVAKHADMPVGQVLQAADSPHGARLRQLSAQAPAAPQAKAQQADQDADSMTLLLPEQARLAQVWASLLGLDVNDIHPTDNFFDLGGDSLTAMRAVARAQEVLGLRVEPRRYVFESLAQLAVPAPETEAVKVAAPAPAPVAVDTRPSSGLFGRVMSAFGKK</sequence>
<dbReference type="Gene3D" id="3.30.559.10">
    <property type="entry name" value="Chloramphenicol acetyltransferase-like domain"/>
    <property type="match status" value="2"/>
</dbReference>
<dbReference type="Pfam" id="PF00550">
    <property type="entry name" value="PP-binding"/>
    <property type="match status" value="2"/>
</dbReference>
<dbReference type="SUPFAM" id="SSF47336">
    <property type="entry name" value="ACP-like"/>
    <property type="match status" value="2"/>
</dbReference>
<evidence type="ECO:0000259" key="4">
    <source>
        <dbReference type="PROSITE" id="PS50075"/>
    </source>
</evidence>
<dbReference type="PANTHER" id="PTHR45527:SF1">
    <property type="entry name" value="FATTY ACID SYNTHASE"/>
    <property type="match status" value="1"/>
</dbReference>
<dbReference type="Gene3D" id="1.10.1200.10">
    <property type="entry name" value="ACP-like"/>
    <property type="match status" value="2"/>
</dbReference>
<dbReference type="InterPro" id="IPR020845">
    <property type="entry name" value="AMP-binding_CS"/>
</dbReference>
<dbReference type="EMBL" id="JASZYV010000001">
    <property type="protein sequence ID" value="MDM0043201.1"/>
    <property type="molecule type" value="Genomic_DNA"/>
</dbReference>
<dbReference type="Gene3D" id="2.30.38.10">
    <property type="entry name" value="Luciferase, Domain 3"/>
    <property type="match status" value="1"/>
</dbReference>
<organism evidence="5 6">
    <name type="scientific">Variovorax dokdonensis</name>
    <dbReference type="NCBI Taxonomy" id="344883"/>
    <lineage>
        <taxon>Bacteria</taxon>
        <taxon>Pseudomonadati</taxon>
        <taxon>Pseudomonadota</taxon>
        <taxon>Betaproteobacteria</taxon>
        <taxon>Burkholderiales</taxon>
        <taxon>Comamonadaceae</taxon>
        <taxon>Variovorax</taxon>
    </lineage>
</organism>
<gene>
    <name evidence="5" type="ORF">QTH91_01780</name>
</gene>
<dbReference type="SMART" id="SM00823">
    <property type="entry name" value="PKS_PP"/>
    <property type="match status" value="2"/>
</dbReference>
<dbReference type="Pfam" id="PF13193">
    <property type="entry name" value="AMP-binding_C"/>
    <property type="match status" value="1"/>
</dbReference>
<dbReference type="PROSITE" id="PS00455">
    <property type="entry name" value="AMP_BINDING"/>
    <property type="match status" value="1"/>
</dbReference>
<dbReference type="CDD" id="cd12116">
    <property type="entry name" value="A_NRPS_Ta1_like"/>
    <property type="match status" value="1"/>
</dbReference>
<dbReference type="Gene3D" id="3.30.559.30">
    <property type="entry name" value="Nonribosomal peptide synthetase, condensation domain"/>
    <property type="match status" value="2"/>
</dbReference>
<evidence type="ECO:0000313" key="5">
    <source>
        <dbReference type="EMBL" id="MDM0043201.1"/>
    </source>
</evidence>
<dbReference type="NCBIfam" id="TIGR01733">
    <property type="entry name" value="AA-adenyl-dom"/>
    <property type="match status" value="1"/>
</dbReference>
<comment type="caution">
    <text evidence="5">The sequence shown here is derived from an EMBL/GenBank/DDBJ whole genome shotgun (WGS) entry which is preliminary data.</text>
</comment>
<keyword evidence="2" id="KW-0596">Phosphopantetheine</keyword>
<evidence type="ECO:0000256" key="2">
    <source>
        <dbReference type="ARBA" id="ARBA00022450"/>
    </source>
</evidence>
<evidence type="ECO:0000313" key="6">
    <source>
        <dbReference type="Proteomes" id="UP001174908"/>
    </source>
</evidence>
<dbReference type="InterPro" id="IPR025110">
    <property type="entry name" value="AMP-bd_C"/>
</dbReference>
<dbReference type="SUPFAM" id="SSF52777">
    <property type="entry name" value="CoA-dependent acyltransferases"/>
    <property type="match status" value="4"/>
</dbReference>
<name>A0ABT7N5I3_9BURK</name>
<dbReference type="InterPro" id="IPR006162">
    <property type="entry name" value="Ppantetheine_attach_site"/>
</dbReference>
<evidence type="ECO:0000256" key="1">
    <source>
        <dbReference type="ARBA" id="ARBA00001957"/>
    </source>
</evidence>
<dbReference type="Proteomes" id="UP001174908">
    <property type="component" value="Unassembled WGS sequence"/>
</dbReference>
<dbReference type="Gene3D" id="3.30.300.30">
    <property type="match status" value="1"/>
</dbReference>
<feature type="domain" description="Carrier" evidence="4">
    <location>
        <begin position="1565"/>
        <end position="1644"/>
    </location>
</feature>
<keyword evidence="3" id="KW-0597">Phosphoprotein</keyword>
<keyword evidence="6" id="KW-1185">Reference proteome</keyword>
<reference evidence="5" key="1">
    <citation type="submission" date="2023-06" db="EMBL/GenBank/DDBJ databases">
        <authorList>
            <person name="Jiang Y."/>
            <person name="Liu Q."/>
        </authorList>
    </citation>
    <scope>NUCLEOTIDE SEQUENCE</scope>
    <source>
        <strain evidence="5">CGMCC 1.12089</strain>
    </source>
</reference>
<evidence type="ECO:0000256" key="3">
    <source>
        <dbReference type="ARBA" id="ARBA00022553"/>
    </source>
</evidence>
<dbReference type="Pfam" id="PF00668">
    <property type="entry name" value="Condensation"/>
    <property type="match status" value="2"/>
</dbReference>
<protein>
    <submittedName>
        <fullName evidence="5">Amino acid adenylation domain-containing protein</fullName>
    </submittedName>
</protein>
<dbReference type="InterPro" id="IPR009081">
    <property type="entry name" value="PP-bd_ACP"/>
</dbReference>
<dbReference type="SUPFAM" id="SSF56801">
    <property type="entry name" value="Acetyl-CoA synthetase-like"/>
    <property type="match status" value="1"/>
</dbReference>
<dbReference type="PRINTS" id="PR00154">
    <property type="entry name" value="AMPBINDING"/>
</dbReference>
<dbReference type="InterPro" id="IPR001242">
    <property type="entry name" value="Condensation_dom"/>
</dbReference>
<dbReference type="InterPro" id="IPR020459">
    <property type="entry name" value="AMP-binding"/>
</dbReference>
<dbReference type="CDD" id="cd19531">
    <property type="entry name" value="LCL_NRPS-like"/>
    <property type="match status" value="2"/>
</dbReference>
<dbReference type="Gene3D" id="3.40.50.980">
    <property type="match status" value="2"/>
</dbReference>
<feature type="domain" description="Carrier" evidence="4">
    <location>
        <begin position="1000"/>
        <end position="1075"/>
    </location>
</feature>
<dbReference type="RefSeq" id="WP_286658322.1">
    <property type="nucleotide sequence ID" value="NZ_JASZYV010000001.1"/>
</dbReference>
<dbReference type="InterPro" id="IPR045851">
    <property type="entry name" value="AMP-bd_C_sf"/>
</dbReference>
<proteinExistence type="predicted"/>
<comment type="cofactor">
    <cofactor evidence="1">
        <name>pantetheine 4'-phosphate</name>
        <dbReference type="ChEBI" id="CHEBI:47942"/>
    </cofactor>
</comment>
<dbReference type="InterPro" id="IPR020806">
    <property type="entry name" value="PKS_PP-bd"/>
</dbReference>
<dbReference type="PROSITE" id="PS50075">
    <property type="entry name" value="CARRIER"/>
    <property type="match status" value="2"/>
</dbReference>
<accession>A0ABT7N5I3</accession>
<dbReference type="InterPro" id="IPR036736">
    <property type="entry name" value="ACP-like_sf"/>
</dbReference>
<dbReference type="PROSITE" id="PS00012">
    <property type="entry name" value="PHOSPHOPANTETHEINE"/>
    <property type="match status" value="2"/>
</dbReference>
<dbReference type="PANTHER" id="PTHR45527">
    <property type="entry name" value="NONRIBOSOMAL PEPTIDE SYNTHETASE"/>
    <property type="match status" value="1"/>
</dbReference>
<dbReference type="InterPro" id="IPR000873">
    <property type="entry name" value="AMP-dep_synth/lig_dom"/>
</dbReference>
<dbReference type="InterPro" id="IPR023213">
    <property type="entry name" value="CAT-like_dom_sf"/>
</dbReference>
<dbReference type="Pfam" id="PF00501">
    <property type="entry name" value="AMP-binding"/>
    <property type="match status" value="1"/>
</dbReference>